<dbReference type="AlphaFoldDB" id="A0A4P2QRY5"/>
<feature type="compositionally biased region" description="Low complexity" evidence="5">
    <location>
        <begin position="45"/>
        <end position="70"/>
    </location>
</feature>
<dbReference type="EMBL" id="CP012672">
    <property type="protein sequence ID" value="AUX32955.1"/>
    <property type="molecule type" value="Genomic_DNA"/>
</dbReference>
<evidence type="ECO:0000256" key="5">
    <source>
        <dbReference type="SAM" id="MobiDB-lite"/>
    </source>
</evidence>
<dbReference type="Gene3D" id="1.10.760.10">
    <property type="entry name" value="Cytochrome c-like domain"/>
    <property type="match status" value="2"/>
</dbReference>
<evidence type="ECO:0000256" key="4">
    <source>
        <dbReference type="PROSITE-ProRule" id="PRU00433"/>
    </source>
</evidence>
<keyword evidence="1 4" id="KW-0349">Heme</keyword>
<reference evidence="7 8" key="1">
    <citation type="submission" date="2015-09" db="EMBL/GenBank/DDBJ databases">
        <title>Sorangium comparison.</title>
        <authorList>
            <person name="Zaburannyi N."/>
            <person name="Bunk B."/>
            <person name="Overmann J."/>
            <person name="Mueller R."/>
        </authorList>
    </citation>
    <scope>NUCLEOTIDE SEQUENCE [LARGE SCALE GENOMIC DNA]</scope>
    <source>
        <strain evidence="7 8">So ce836</strain>
    </source>
</reference>
<dbReference type="SUPFAM" id="SSF50974">
    <property type="entry name" value="Nitrous oxide reductase, N-terminal domain"/>
    <property type="match status" value="1"/>
</dbReference>
<dbReference type="GO" id="GO:0020037">
    <property type="term" value="F:heme binding"/>
    <property type="evidence" value="ECO:0007669"/>
    <property type="project" value="InterPro"/>
</dbReference>
<gene>
    <name evidence="7" type="ORF">SOCE836_051070</name>
</gene>
<dbReference type="PROSITE" id="PS51007">
    <property type="entry name" value="CYTC"/>
    <property type="match status" value="2"/>
</dbReference>
<dbReference type="InterPro" id="IPR015943">
    <property type="entry name" value="WD40/YVTN_repeat-like_dom_sf"/>
</dbReference>
<protein>
    <recommendedName>
        <fullName evidence="6">Cytochrome c domain-containing protein</fullName>
    </recommendedName>
</protein>
<accession>A0A4P2QRY5</accession>
<dbReference type="InterPro" id="IPR009056">
    <property type="entry name" value="Cyt_c-like_dom"/>
</dbReference>
<organism evidence="7 8">
    <name type="scientific">Sorangium cellulosum</name>
    <name type="common">Polyangium cellulosum</name>
    <dbReference type="NCBI Taxonomy" id="56"/>
    <lineage>
        <taxon>Bacteria</taxon>
        <taxon>Pseudomonadati</taxon>
        <taxon>Myxococcota</taxon>
        <taxon>Polyangia</taxon>
        <taxon>Polyangiales</taxon>
        <taxon>Polyangiaceae</taxon>
        <taxon>Sorangium</taxon>
    </lineage>
</organism>
<sequence>MLRPAAAPLTRDARAGEDPAIPLRRPATRSLAALLALAASACSRGPSPGADAGAAPAGSAGAPVGSAGAPADPPAPPGAAPARAPVREGGALARAAREDALYVADEDHGVVRVVPLPLDPARPGAGVPAPGRPAQVLALGGRGGHEARVLATVRDPGLLLIFRPDASAALVEVGRVPLPADAWGIAVTPDEKTAIVTSAWTHKVSAVDLEAGKARWTVDVAREPRGVAVLPDGSAAYVSHLVGADLTRIDDLGGAPRVRRVALPASPLRAPSGERLAASLGYALALSEDGRRLFAARHALGAMGHAAWFGAATVDVLITGRDEPLAPPHHGNLPVLRSAFAEQVITPESVITLPGASVTPVTQPRAAVYRERARTLLVAGEGDDLVLEVDATAVDPTLAIVKSYPVGGRYDPHIRVAGTCGAPTGLALSADEATAWVFCRSTGDVAALRLHDPAAGSIAAPAGAGATGAPGAAPAAEGPAALVHLADDPLGPEVAKGRRLFYNALDGTVSGNLGCAGCHPDGRDDGYVWREATFSTADGEHANFVGRPENIPEVAKRKGFPRRTPMLAGNVGAAGPYGWHGESEDLVGRLQTGMGLHRWGGLPIDHTPAGLAARATYLAMFLRRSLVTPPRGEGAPDERVKRGREIFHSDEAKCSRCHVPASDYTDRMAYPMPKRPPLRGYDEDPRPEYKTPSLRFVGGRPPYLHDGRAGTLAELIEQNADWMGKTSHLSPEDRAALVAFLETL</sequence>
<name>A0A4P2QRY5_SORCE</name>
<evidence type="ECO:0000259" key="6">
    <source>
        <dbReference type="PROSITE" id="PS51007"/>
    </source>
</evidence>
<feature type="domain" description="Cytochrome c" evidence="6">
    <location>
        <begin position="638"/>
        <end position="744"/>
    </location>
</feature>
<evidence type="ECO:0000256" key="2">
    <source>
        <dbReference type="ARBA" id="ARBA00022723"/>
    </source>
</evidence>
<dbReference type="Proteomes" id="UP000295497">
    <property type="component" value="Chromosome"/>
</dbReference>
<evidence type="ECO:0000256" key="1">
    <source>
        <dbReference type="ARBA" id="ARBA00022617"/>
    </source>
</evidence>
<evidence type="ECO:0000256" key="3">
    <source>
        <dbReference type="ARBA" id="ARBA00023004"/>
    </source>
</evidence>
<dbReference type="GO" id="GO:0004130">
    <property type="term" value="F:cytochrome-c peroxidase activity"/>
    <property type="evidence" value="ECO:0007669"/>
    <property type="project" value="TreeGrafter"/>
</dbReference>
<feature type="region of interest" description="Disordered" evidence="5">
    <location>
        <begin position="668"/>
        <end position="697"/>
    </location>
</feature>
<feature type="domain" description="Cytochrome c" evidence="6">
    <location>
        <begin position="492"/>
        <end position="622"/>
    </location>
</feature>
<dbReference type="PANTHER" id="PTHR30600">
    <property type="entry name" value="CYTOCHROME C PEROXIDASE-RELATED"/>
    <property type="match status" value="1"/>
</dbReference>
<dbReference type="GO" id="GO:0046872">
    <property type="term" value="F:metal ion binding"/>
    <property type="evidence" value="ECO:0007669"/>
    <property type="project" value="UniProtKB-KW"/>
</dbReference>
<dbReference type="InterPro" id="IPR036909">
    <property type="entry name" value="Cyt_c-like_dom_sf"/>
</dbReference>
<dbReference type="SUPFAM" id="SSF46626">
    <property type="entry name" value="Cytochrome c"/>
    <property type="match status" value="2"/>
</dbReference>
<dbReference type="InterPro" id="IPR011045">
    <property type="entry name" value="N2O_reductase_N"/>
</dbReference>
<feature type="compositionally biased region" description="Basic and acidic residues" evidence="5">
    <location>
        <begin position="680"/>
        <end position="689"/>
    </location>
</feature>
<keyword evidence="3 4" id="KW-0408">Iron</keyword>
<evidence type="ECO:0000313" key="8">
    <source>
        <dbReference type="Proteomes" id="UP000295497"/>
    </source>
</evidence>
<proteinExistence type="predicted"/>
<dbReference type="InterPro" id="IPR051395">
    <property type="entry name" value="Cytochrome_c_Peroxidase/MauG"/>
</dbReference>
<dbReference type="GO" id="GO:0009055">
    <property type="term" value="F:electron transfer activity"/>
    <property type="evidence" value="ECO:0007669"/>
    <property type="project" value="InterPro"/>
</dbReference>
<feature type="region of interest" description="Disordered" evidence="5">
    <location>
        <begin position="45"/>
        <end position="85"/>
    </location>
</feature>
<keyword evidence="2 4" id="KW-0479">Metal-binding</keyword>
<evidence type="ECO:0000313" key="7">
    <source>
        <dbReference type="EMBL" id="AUX32955.1"/>
    </source>
</evidence>
<dbReference type="Gene3D" id="2.130.10.10">
    <property type="entry name" value="YVTN repeat-like/Quinoprotein amine dehydrogenase"/>
    <property type="match status" value="1"/>
</dbReference>
<feature type="region of interest" description="Disordered" evidence="5">
    <location>
        <begin position="1"/>
        <end position="23"/>
    </location>
</feature>